<evidence type="ECO:0000313" key="1">
    <source>
        <dbReference type="EMBL" id="KAH8492340.1"/>
    </source>
</evidence>
<keyword evidence="2" id="KW-1185">Reference proteome</keyword>
<comment type="caution">
    <text evidence="1">The sequence shown here is derived from an EMBL/GenBank/DDBJ whole genome shotgun (WGS) entry which is preliminary data.</text>
</comment>
<reference evidence="1" key="1">
    <citation type="journal article" date="2021" name="J. Hered.">
        <title>Genome Assembly of Salicaceae Populus deltoides (Eastern Cottonwood) I-69 Based on Nanopore Sequencing and Hi-C Technologies.</title>
        <authorList>
            <person name="Bai S."/>
            <person name="Wu H."/>
            <person name="Zhang J."/>
            <person name="Pan Z."/>
            <person name="Zhao W."/>
            <person name="Li Z."/>
            <person name="Tong C."/>
        </authorList>
    </citation>
    <scope>NUCLEOTIDE SEQUENCE</scope>
    <source>
        <tissue evidence="1">Leaf</tissue>
    </source>
</reference>
<protein>
    <submittedName>
        <fullName evidence="1">Uncharacterized protein</fullName>
    </submittedName>
</protein>
<dbReference type="AlphaFoldDB" id="A0A8T2XH56"/>
<gene>
    <name evidence="1" type="ORF">H0E87_021777</name>
</gene>
<dbReference type="EMBL" id="JACEGQ020000012">
    <property type="protein sequence ID" value="KAH8492340.1"/>
    <property type="molecule type" value="Genomic_DNA"/>
</dbReference>
<proteinExistence type="predicted"/>
<name>A0A8T2XH56_POPDE</name>
<organism evidence="1 2">
    <name type="scientific">Populus deltoides</name>
    <name type="common">Eastern poplar</name>
    <name type="synonym">Eastern cottonwood</name>
    <dbReference type="NCBI Taxonomy" id="3696"/>
    <lineage>
        <taxon>Eukaryota</taxon>
        <taxon>Viridiplantae</taxon>
        <taxon>Streptophyta</taxon>
        <taxon>Embryophyta</taxon>
        <taxon>Tracheophyta</taxon>
        <taxon>Spermatophyta</taxon>
        <taxon>Magnoliopsida</taxon>
        <taxon>eudicotyledons</taxon>
        <taxon>Gunneridae</taxon>
        <taxon>Pentapetalae</taxon>
        <taxon>rosids</taxon>
        <taxon>fabids</taxon>
        <taxon>Malpighiales</taxon>
        <taxon>Salicaceae</taxon>
        <taxon>Saliceae</taxon>
        <taxon>Populus</taxon>
    </lineage>
</organism>
<sequence>MEIKVYGIEIDDYVTKTIMDLLEERPDVRSGGAEGEEKRGCQEKEIRVGKGISDVEMDKKTTVKGTTTIPVSLIKIHFELPRSLNFCADGLARLHINSVQSEEPEFITSLLFSEAWISISDPAHAISIFN</sequence>
<evidence type="ECO:0000313" key="2">
    <source>
        <dbReference type="Proteomes" id="UP000807159"/>
    </source>
</evidence>
<dbReference type="Proteomes" id="UP000807159">
    <property type="component" value="Chromosome 12"/>
</dbReference>
<accession>A0A8T2XH56</accession>